<accession>A0A9D4IE87</accession>
<organism evidence="1 2">
    <name type="scientific">Dreissena polymorpha</name>
    <name type="common">Zebra mussel</name>
    <name type="synonym">Mytilus polymorpha</name>
    <dbReference type="NCBI Taxonomy" id="45954"/>
    <lineage>
        <taxon>Eukaryota</taxon>
        <taxon>Metazoa</taxon>
        <taxon>Spiralia</taxon>
        <taxon>Lophotrochozoa</taxon>
        <taxon>Mollusca</taxon>
        <taxon>Bivalvia</taxon>
        <taxon>Autobranchia</taxon>
        <taxon>Heteroconchia</taxon>
        <taxon>Euheterodonta</taxon>
        <taxon>Imparidentia</taxon>
        <taxon>Neoheterodontei</taxon>
        <taxon>Myida</taxon>
        <taxon>Dreissenoidea</taxon>
        <taxon>Dreissenidae</taxon>
        <taxon>Dreissena</taxon>
    </lineage>
</organism>
<dbReference type="EMBL" id="JAIWYP010000009">
    <property type="protein sequence ID" value="KAH3768843.1"/>
    <property type="molecule type" value="Genomic_DNA"/>
</dbReference>
<gene>
    <name evidence="1" type="ORF">DPMN_170059</name>
</gene>
<evidence type="ECO:0000313" key="1">
    <source>
        <dbReference type="EMBL" id="KAH3768843.1"/>
    </source>
</evidence>
<keyword evidence="2" id="KW-1185">Reference proteome</keyword>
<protein>
    <submittedName>
        <fullName evidence="1">Uncharacterized protein</fullName>
    </submittedName>
</protein>
<sequence>MKSYKFEARSFEETGKQINIFMHAARTLYGRSTAADSVTSPMIAAENVLNVVGTQHQSLKRELERMQDWIEDRYPDYGTFHITALRIKDGTTKVATGERRNRLQKRSIKIGKTAVATSGRNVEAIRLNQMKAKQGCIRLNWVEQTVEVNICRTIRVNTQ</sequence>
<reference evidence="1" key="2">
    <citation type="submission" date="2020-11" db="EMBL/GenBank/DDBJ databases">
        <authorList>
            <person name="McCartney M.A."/>
            <person name="Auch B."/>
            <person name="Kono T."/>
            <person name="Mallez S."/>
            <person name="Becker A."/>
            <person name="Gohl D.M."/>
            <person name="Silverstein K.A.T."/>
            <person name="Koren S."/>
            <person name="Bechman K.B."/>
            <person name="Herman A."/>
            <person name="Abrahante J.E."/>
            <person name="Garbe J."/>
        </authorList>
    </citation>
    <scope>NUCLEOTIDE SEQUENCE</scope>
    <source>
        <strain evidence="1">Duluth1</strain>
        <tissue evidence="1">Whole animal</tissue>
    </source>
</reference>
<dbReference type="Proteomes" id="UP000828390">
    <property type="component" value="Unassembled WGS sequence"/>
</dbReference>
<evidence type="ECO:0000313" key="2">
    <source>
        <dbReference type="Proteomes" id="UP000828390"/>
    </source>
</evidence>
<dbReference type="AlphaFoldDB" id="A0A9D4IE87"/>
<reference evidence="1" key="1">
    <citation type="journal article" date="2019" name="bioRxiv">
        <title>The Genome of the Zebra Mussel, Dreissena polymorpha: A Resource for Invasive Species Research.</title>
        <authorList>
            <person name="McCartney M.A."/>
            <person name="Auch B."/>
            <person name="Kono T."/>
            <person name="Mallez S."/>
            <person name="Zhang Y."/>
            <person name="Obille A."/>
            <person name="Becker A."/>
            <person name="Abrahante J.E."/>
            <person name="Garbe J."/>
            <person name="Badalamenti J.P."/>
            <person name="Herman A."/>
            <person name="Mangelson H."/>
            <person name="Liachko I."/>
            <person name="Sullivan S."/>
            <person name="Sone E.D."/>
            <person name="Koren S."/>
            <person name="Silverstein K.A.T."/>
            <person name="Beckman K.B."/>
            <person name="Gohl D.M."/>
        </authorList>
    </citation>
    <scope>NUCLEOTIDE SEQUENCE</scope>
    <source>
        <strain evidence="1">Duluth1</strain>
        <tissue evidence="1">Whole animal</tissue>
    </source>
</reference>
<proteinExistence type="predicted"/>
<comment type="caution">
    <text evidence="1">The sequence shown here is derived from an EMBL/GenBank/DDBJ whole genome shotgun (WGS) entry which is preliminary data.</text>
</comment>
<name>A0A9D4IE87_DREPO</name>